<dbReference type="NCBIfam" id="NF033520">
    <property type="entry name" value="transpos_IS982"/>
    <property type="match status" value="1"/>
</dbReference>
<dbReference type="KEGG" id="capn:CBG49_02965"/>
<keyword evidence="3" id="KW-1185">Reference proteome</keyword>
<dbReference type="AlphaFoldDB" id="A0A1Z4BLI8"/>
<dbReference type="Pfam" id="PF13612">
    <property type="entry name" value="DDE_Tnp_1_3"/>
    <property type="match status" value="1"/>
</dbReference>
<reference evidence="3" key="1">
    <citation type="submission" date="2017-06" db="EMBL/GenBank/DDBJ databases">
        <title>Complete genome sequence of Capnocytophaga sp. KCOM 1579 (=ChDC OS43) isolated from a human refractory periapical abscess lesion.</title>
        <authorList>
            <person name="Kook J.-K."/>
            <person name="Park S.-N."/>
            <person name="Lim Y.K."/>
            <person name="Roh H."/>
        </authorList>
    </citation>
    <scope>NUCLEOTIDE SEQUENCE [LARGE SCALE GENOMIC DNA]</scope>
    <source>
        <strain evidence="3">ChDC OS43</strain>
    </source>
</reference>
<accession>A0A1Z4BLI8</accession>
<name>A0A1Z4BLI8_9FLAO</name>
<dbReference type="EMBL" id="CP022022">
    <property type="protein sequence ID" value="ASF42127.1"/>
    <property type="molecule type" value="Genomic_DNA"/>
</dbReference>
<dbReference type="Proteomes" id="UP000197007">
    <property type="component" value="Chromosome"/>
</dbReference>
<evidence type="ECO:0000313" key="3">
    <source>
        <dbReference type="Proteomes" id="UP000197007"/>
    </source>
</evidence>
<sequence length="304" mass="35705">MLSSHKVTEIFFIIDEFDKNFEKIVSDHSLVQNTDLKQRNRKSTLSDSEVMTILILFHSGHYRDLKHYYINHIKKHMKGEFPQTVSYNRFVELQKKVVVKLAIFLKMFCLGKFTGISYIDSTPIRVCHIKREKQHKVFKEFAQKGQCSLGWFYGFKLHLIINDKGEILDFIITPGNIDDRKPLSDMNLHKRIFGKLFGDKGYISKDLFELLFIDGVHLITKIKKNMKNSLMLLQDKIALRKRALIETVNDELKNICQVEHTRHRSFDNFITNLLSEFIAYSFFDKKPSINLQEDIVDLKRLVAA</sequence>
<protein>
    <submittedName>
        <fullName evidence="2">IS982 family transposase</fullName>
    </submittedName>
</protein>
<gene>
    <name evidence="2" type="ORF">CBG49_02965</name>
</gene>
<evidence type="ECO:0000313" key="2">
    <source>
        <dbReference type="EMBL" id="ASF42127.1"/>
    </source>
</evidence>
<proteinExistence type="predicted"/>
<feature type="domain" description="Transposase DDE" evidence="1">
    <location>
        <begin position="111"/>
        <end position="265"/>
    </location>
</feature>
<dbReference type="RefSeq" id="WP_088593311.1">
    <property type="nucleotide sequence ID" value="NZ_CP022022.1"/>
</dbReference>
<dbReference type="InterPro" id="IPR025668">
    <property type="entry name" value="Tnp_DDE_dom"/>
</dbReference>
<evidence type="ECO:0000259" key="1">
    <source>
        <dbReference type="Pfam" id="PF13612"/>
    </source>
</evidence>
<organism evidence="2 3">
    <name type="scientific">Capnocytophaga endodontalis</name>
    <dbReference type="NCBI Taxonomy" id="2708117"/>
    <lineage>
        <taxon>Bacteria</taxon>
        <taxon>Pseudomonadati</taxon>
        <taxon>Bacteroidota</taxon>
        <taxon>Flavobacteriia</taxon>
        <taxon>Flavobacteriales</taxon>
        <taxon>Flavobacteriaceae</taxon>
        <taxon>Capnocytophaga</taxon>
    </lineage>
</organism>